<keyword evidence="1" id="KW-1133">Transmembrane helix</keyword>
<comment type="caution">
    <text evidence="2">The sequence shown here is derived from an EMBL/GenBank/DDBJ whole genome shotgun (WGS) entry which is preliminary data.</text>
</comment>
<feature type="transmembrane region" description="Helical" evidence="1">
    <location>
        <begin position="84"/>
        <end position="104"/>
    </location>
</feature>
<organism evidence="2 3">
    <name type="scientific">Streblomastix strix</name>
    <dbReference type="NCBI Taxonomy" id="222440"/>
    <lineage>
        <taxon>Eukaryota</taxon>
        <taxon>Metamonada</taxon>
        <taxon>Preaxostyla</taxon>
        <taxon>Oxymonadida</taxon>
        <taxon>Streblomastigidae</taxon>
        <taxon>Streblomastix</taxon>
    </lineage>
</organism>
<evidence type="ECO:0000256" key="1">
    <source>
        <dbReference type="SAM" id="Phobius"/>
    </source>
</evidence>
<evidence type="ECO:0000313" key="2">
    <source>
        <dbReference type="EMBL" id="KAA6376907.1"/>
    </source>
</evidence>
<keyword evidence="1" id="KW-0812">Transmembrane</keyword>
<accession>A0A5J4V2Q5</accession>
<dbReference type="EMBL" id="SNRW01010199">
    <property type="protein sequence ID" value="KAA6376907.1"/>
    <property type="molecule type" value="Genomic_DNA"/>
</dbReference>
<gene>
    <name evidence="2" type="ORF">EZS28_027568</name>
</gene>
<reference evidence="2 3" key="1">
    <citation type="submission" date="2019-03" db="EMBL/GenBank/DDBJ databases">
        <title>Single cell metagenomics reveals metabolic interactions within the superorganism composed of flagellate Streblomastix strix and complex community of Bacteroidetes bacteria on its surface.</title>
        <authorList>
            <person name="Treitli S.C."/>
            <person name="Kolisko M."/>
            <person name="Husnik F."/>
            <person name="Keeling P."/>
            <person name="Hampl V."/>
        </authorList>
    </citation>
    <scope>NUCLEOTIDE SEQUENCE [LARGE SCALE GENOMIC DNA]</scope>
    <source>
        <strain evidence="2">ST1C</strain>
    </source>
</reference>
<evidence type="ECO:0000313" key="3">
    <source>
        <dbReference type="Proteomes" id="UP000324800"/>
    </source>
</evidence>
<proteinExistence type="predicted"/>
<dbReference type="Proteomes" id="UP000324800">
    <property type="component" value="Unassembled WGS sequence"/>
</dbReference>
<protein>
    <submittedName>
        <fullName evidence="2">Uncharacterized protein</fullName>
    </submittedName>
</protein>
<sequence>MLLKQNKASANNTIESVAAFSLLFRVSEHTDQQIQGKMLQQVMKKYRAALRKKQNEESIYNLDDLLQIRDKQARNIEQISERTMMGYIFVSIMIFSVLWLAEVMRSEAIKRRQWILNDPFIRMVQSVSVSQSYK</sequence>
<name>A0A5J4V2Q5_9EUKA</name>
<keyword evidence="1" id="KW-0472">Membrane</keyword>
<dbReference type="AlphaFoldDB" id="A0A5J4V2Q5"/>